<dbReference type="Gene3D" id="1.10.10.2840">
    <property type="entry name" value="PucR C-terminal helix-turn-helix domain"/>
    <property type="match status" value="1"/>
</dbReference>
<feature type="compositionally biased region" description="Basic and acidic residues" evidence="1">
    <location>
        <begin position="348"/>
        <end position="367"/>
    </location>
</feature>
<dbReference type="InterPro" id="IPR051448">
    <property type="entry name" value="CdaR-like_regulators"/>
</dbReference>
<dbReference type="Pfam" id="PF13556">
    <property type="entry name" value="HTH_30"/>
    <property type="match status" value="1"/>
</dbReference>
<dbReference type="Proteomes" id="UP000542210">
    <property type="component" value="Unassembled WGS sequence"/>
</dbReference>
<evidence type="ECO:0000259" key="2">
    <source>
        <dbReference type="Pfam" id="PF07905"/>
    </source>
</evidence>
<gene>
    <name evidence="4" type="ORF">BJ982_006579</name>
</gene>
<feature type="domain" description="Purine catabolism PurC-like" evidence="2">
    <location>
        <begin position="6"/>
        <end position="118"/>
    </location>
</feature>
<organism evidence="4 5">
    <name type="scientific">Sphaerisporangium siamense</name>
    <dbReference type="NCBI Taxonomy" id="795645"/>
    <lineage>
        <taxon>Bacteria</taxon>
        <taxon>Bacillati</taxon>
        <taxon>Actinomycetota</taxon>
        <taxon>Actinomycetes</taxon>
        <taxon>Streptosporangiales</taxon>
        <taxon>Streptosporangiaceae</taxon>
        <taxon>Sphaerisporangium</taxon>
    </lineage>
</organism>
<feature type="region of interest" description="Disordered" evidence="1">
    <location>
        <begin position="346"/>
        <end position="367"/>
    </location>
</feature>
<keyword evidence="5" id="KW-1185">Reference proteome</keyword>
<name>A0A7W7DFG1_9ACTN</name>
<dbReference type="InterPro" id="IPR025736">
    <property type="entry name" value="PucR_C-HTH_dom"/>
</dbReference>
<dbReference type="InterPro" id="IPR012914">
    <property type="entry name" value="PucR_dom"/>
</dbReference>
<evidence type="ECO:0000256" key="1">
    <source>
        <dbReference type="SAM" id="MobiDB-lite"/>
    </source>
</evidence>
<dbReference type="InterPro" id="IPR042070">
    <property type="entry name" value="PucR_C-HTH_sf"/>
</dbReference>
<evidence type="ECO:0008006" key="6">
    <source>
        <dbReference type="Google" id="ProtNLM"/>
    </source>
</evidence>
<sequence length="549" mass="58311">MRIRELIAMGELGLTLLSDPAHLDRPFSGVHITDLPDPGRYLSGGELVLTGLMWRREPGDSRRFVEALAAAGVAALGAGRALLGDVPRDLAEACRAHDLPLLDVPEETSFRTLGEKVEARLADPRGALGLHRRIVAAVAEGGGLEELCALTRRELGVEGAVVSATGTVVAGDLDGGLAARLAREFLAAPRLPHVARTPDGPYTLFAVDRTHRAAGWALVLGSDLLDRADVGFELAACAALARGRAEEGRRVERRLAGQLVALARSAAPDAAELAARLRTCGIGAAEPYVMVAATAAPPGAAAGPGPAELGGRVLEESLARRVVAAVQAGDMAGAVAIVPLRAFSGSGAREDEPNTAREKKEKWEDRPGAEVPVRLTVQLQDRTHVHRSVHAVLGLLRDGVATLQAGHRQVRVSVGVSAVLTGPGAVRGGAEEAAHARRLAEARGGGVVTSDEIYTCDLLLATVPDEVRRSFAQRILEPLFEYDRRHRSELVRTLEEFLDCAGSWNGCAARLHVHVNTVRYRIQRVEELTGRNLSSMADRVDLFLALRAC</sequence>
<dbReference type="PANTHER" id="PTHR33744:SF17">
    <property type="entry name" value="CONSERVED PROTEIN"/>
    <property type="match status" value="1"/>
</dbReference>
<comment type="caution">
    <text evidence="4">The sequence shown here is derived from an EMBL/GenBank/DDBJ whole genome shotgun (WGS) entry which is preliminary data.</text>
</comment>
<evidence type="ECO:0000313" key="5">
    <source>
        <dbReference type="Proteomes" id="UP000542210"/>
    </source>
</evidence>
<reference evidence="4 5" key="1">
    <citation type="submission" date="2020-08" db="EMBL/GenBank/DDBJ databases">
        <title>Sequencing the genomes of 1000 actinobacteria strains.</title>
        <authorList>
            <person name="Klenk H.-P."/>
        </authorList>
    </citation>
    <scope>NUCLEOTIDE SEQUENCE [LARGE SCALE GENOMIC DNA]</scope>
    <source>
        <strain evidence="4 5">DSM 45784</strain>
    </source>
</reference>
<dbReference type="PANTHER" id="PTHR33744">
    <property type="entry name" value="CARBOHYDRATE DIACID REGULATOR"/>
    <property type="match status" value="1"/>
</dbReference>
<dbReference type="Pfam" id="PF07905">
    <property type="entry name" value="PucR"/>
    <property type="match status" value="1"/>
</dbReference>
<accession>A0A7W7DFG1</accession>
<feature type="domain" description="PucR C-terminal helix-turn-helix" evidence="3">
    <location>
        <begin position="490"/>
        <end position="548"/>
    </location>
</feature>
<dbReference type="RefSeq" id="WP_184886458.1">
    <property type="nucleotide sequence ID" value="NZ_BOOV01000006.1"/>
</dbReference>
<evidence type="ECO:0000259" key="3">
    <source>
        <dbReference type="Pfam" id="PF13556"/>
    </source>
</evidence>
<proteinExistence type="predicted"/>
<dbReference type="EMBL" id="JACHND010000001">
    <property type="protein sequence ID" value="MBB4705035.1"/>
    <property type="molecule type" value="Genomic_DNA"/>
</dbReference>
<protein>
    <recommendedName>
        <fullName evidence="6">PucR family transcriptional regulator</fullName>
    </recommendedName>
</protein>
<dbReference type="AlphaFoldDB" id="A0A7W7DFG1"/>
<evidence type="ECO:0000313" key="4">
    <source>
        <dbReference type="EMBL" id="MBB4705035.1"/>
    </source>
</evidence>